<accession>A0ABU1Z5B8</accession>
<dbReference type="PANTHER" id="PTHR45947:SF3">
    <property type="entry name" value="SULFOQUINOVOSYL TRANSFERASE SQD2"/>
    <property type="match status" value="1"/>
</dbReference>
<reference evidence="1 2" key="1">
    <citation type="submission" date="2023-07" db="EMBL/GenBank/DDBJ databases">
        <title>Sorghum-associated microbial communities from plants grown in Nebraska, USA.</title>
        <authorList>
            <person name="Schachtman D."/>
        </authorList>
    </citation>
    <scope>NUCLEOTIDE SEQUENCE [LARGE SCALE GENOMIC DNA]</scope>
    <source>
        <strain evidence="1 2">BE310</strain>
    </source>
</reference>
<dbReference type="InterPro" id="IPR050194">
    <property type="entry name" value="Glycosyltransferase_grp1"/>
</dbReference>
<evidence type="ECO:0000313" key="2">
    <source>
        <dbReference type="Proteomes" id="UP001180536"/>
    </source>
</evidence>
<name>A0ABU1Z5B8_9BURK</name>
<dbReference type="CDD" id="cd03801">
    <property type="entry name" value="GT4_PimA-like"/>
    <property type="match status" value="1"/>
</dbReference>
<comment type="caution">
    <text evidence="1">The sequence shown here is derived from an EMBL/GenBank/DDBJ whole genome shotgun (WGS) entry which is preliminary data.</text>
</comment>
<keyword evidence="2" id="KW-1185">Reference proteome</keyword>
<dbReference type="EMBL" id="JAVDXQ010000001">
    <property type="protein sequence ID" value="MDR7295809.1"/>
    <property type="molecule type" value="Genomic_DNA"/>
</dbReference>
<dbReference type="Pfam" id="PF13692">
    <property type="entry name" value="Glyco_trans_1_4"/>
    <property type="match status" value="1"/>
</dbReference>
<dbReference type="PANTHER" id="PTHR45947">
    <property type="entry name" value="SULFOQUINOVOSYL TRANSFERASE SQD2"/>
    <property type="match status" value="1"/>
</dbReference>
<proteinExistence type="predicted"/>
<sequence length="384" mass="43573">MRILVFCDNYPKPGRGYNDAFVRTRLEAYREELGAEIQVVKLNKHACRDQPYELNGIRVISIGRAELATVVREFAPDVVLAHFIQAHLCDQLPLLTQAPLIVWVHGEEALSWTNRLFYLKTLSLPQFLRYVVRNHIQRAAMKRLFRRANAGGAIDFVFVSRWMREIAESDVGQRLERALEIPNYINTDQFHFSEKSEADRRRILLIRSFDSAKYANDLAIDAIHQLAKTYPGFAQLQFTIVGQGSLWDELTRGLEFPNVERINQMLDHDGIKAMHDRHGVFLCPTRQDAQGVSMCEAMGSGLVPIASDNTAIPEFVSTEEGYLTHGADEIAAAIRELDEQPALFLDKSRKAGARTLAQTGWQATILREVELIRERTSLLPVQAS</sequence>
<evidence type="ECO:0000313" key="1">
    <source>
        <dbReference type="EMBL" id="MDR7295809.1"/>
    </source>
</evidence>
<dbReference type="Gene3D" id="3.40.50.2000">
    <property type="entry name" value="Glycogen Phosphorylase B"/>
    <property type="match status" value="2"/>
</dbReference>
<organism evidence="1 2">
    <name type="scientific">Pelomonas aquatica</name>
    <dbReference type="NCBI Taxonomy" id="431058"/>
    <lineage>
        <taxon>Bacteria</taxon>
        <taxon>Pseudomonadati</taxon>
        <taxon>Pseudomonadota</taxon>
        <taxon>Betaproteobacteria</taxon>
        <taxon>Burkholderiales</taxon>
        <taxon>Sphaerotilaceae</taxon>
        <taxon>Roseateles</taxon>
    </lineage>
</organism>
<dbReference type="Proteomes" id="UP001180536">
    <property type="component" value="Unassembled WGS sequence"/>
</dbReference>
<protein>
    <submittedName>
        <fullName evidence="1">Glycosyltransferase involved in cell wall biosynthesis</fullName>
    </submittedName>
</protein>
<dbReference type="SUPFAM" id="SSF53756">
    <property type="entry name" value="UDP-Glycosyltransferase/glycogen phosphorylase"/>
    <property type="match status" value="1"/>
</dbReference>
<gene>
    <name evidence="1" type="ORF">J2X16_001130</name>
</gene>